<evidence type="ECO:0000259" key="1">
    <source>
        <dbReference type="PROSITE" id="PS50904"/>
    </source>
</evidence>
<dbReference type="HOGENOM" id="CLU_067902_3_1_1"/>
<dbReference type="OrthoDB" id="341300at2759"/>
<dbReference type="GO" id="GO:0005758">
    <property type="term" value="C:mitochondrial intermembrane space"/>
    <property type="evidence" value="ECO:0007669"/>
    <property type="project" value="InterPro"/>
</dbReference>
<sequence length="218" mass="25488">MKLWDSPRTSFPYSFDEVVSAFWDRYPNSHAKHILSEDVLERQITDNTIVTKKLIIKQGMQVHKRSSILKRVPRWISRMTDIRVVPVIEESVYDRVSKKLVTYTRNVSHLSLFELHERCVYKPSEDQQTHPALLTDVLRSVTVSIDCGRMSSVYEQVLLMGFKKSINNTTKGMFEKLEEKFGVKHLANEKMKLIKEKLIKSSSNLVTHVKCEEEHEKH</sequence>
<keyword evidence="3" id="KW-1185">Reference proteome</keyword>
<gene>
    <name evidence="2" type="ORF">CAEBREN_24360</name>
</gene>
<dbReference type="FunCoup" id="G0MV75">
    <property type="interactions" value="2943"/>
</dbReference>
<dbReference type="eggNOG" id="KOG3337">
    <property type="taxonomic scope" value="Eukaryota"/>
</dbReference>
<dbReference type="EMBL" id="GL379814">
    <property type="protein sequence ID" value="EGT44917.1"/>
    <property type="molecule type" value="Genomic_DNA"/>
</dbReference>
<dbReference type="PANTHER" id="PTHR11158">
    <property type="entry name" value="MSF1/PX19 RELATED"/>
    <property type="match status" value="1"/>
</dbReference>
<dbReference type="AlphaFoldDB" id="G0MV75"/>
<dbReference type="STRING" id="135651.G0MV75"/>
<evidence type="ECO:0000313" key="2">
    <source>
        <dbReference type="EMBL" id="EGT44917.1"/>
    </source>
</evidence>
<dbReference type="Proteomes" id="UP000008068">
    <property type="component" value="Unassembled WGS sequence"/>
</dbReference>
<name>G0MV75_CAEBE</name>
<dbReference type="Pfam" id="PF04707">
    <property type="entry name" value="PRELI"/>
    <property type="match status" value="1"/>
</dbReference>
<dbReference type="InParanoid" id="G0MV75"/>
<dbReference type="InterPro" id="IPR037365">
    <property type="entry name" value="Slowmo/Ups"/>
</dbReference>
<reference evidence="3" key="1">
    <citation type="submission" date="2011-07" db="EMBL/GenBank/DDBJ databases">
        <authorList>
            <consortium name="Caenorhabditis brenneri Sequencing and Analysis Consortium"/>
            <person name="Wilson R.K."/>
        </authorList>
    </citation>
    <scope>NUCLEOTIDE SEQUENCE [LARGE SCALE GENOMIC DNA]</scope>
    <source>
        <strain evidence="3">PB2801</strain>
    </source>
</reference>
<evidence type="ECO:0000313" key="3">
    <source>
        <dbReference type="Proteomes" id="UP000008068"/>
    </source>
</evidence>
<proteinExistence type="predicted"/>
<feature type="domain" description="PRELI/MSF1" evidence="1">
    <location>
        <begin position="1"/>
        <end position="185"/>
    </location>
</feature>
<organism evidence="3">
    <name type="scientific">Caenorhabditis brenneri</name>
    <name type="common">Nematode worm</name>
    <dbReference type="NCBI Taxonomy" id="135651"/>
    <lineage>
        <taxon>Eukaryota</taxon>
        <taxon>Metazoa</taxon>
        <taxon>Ecdysozoa</taxon>
        <taxon>Nematoda</taxon>
        <taxon>Chromadorea</taxon>
        <taxon>Rhabditida</taxon>
        <taxon>Rhabditina</taxon>
        <taxon>Rhabditomorpha</taxon>
        <taxon>Rhabditoidea</taxon>
        <taxon>Rhabditidae</taxon>
        <taxon>Peloderinae</taxon>
        <taxon>Caenorhabditis</taxon>
    </lineage>
</organism>
<accession>G0MV75</accession>
<protein>
    <recommendedName>
        <fullName evidence="1">PRELI/MSF1 domain-containing protein</fullName>
    </recommendedName>
</protein>
<dbReference type="OMA" id="ILMANFK"/>
<dbReference type="PROSITE" id="PS50904">
    <property type="entry name" value="PRELI_MSF1"/>
    <property type="match status" value="1"/>
</dbReference>
<dbReference type="InterPro" id="IPR006797">
    <property type="entry name" value="PRELI/MSF1_dom"/>
</dbReference>